<sequence length="342" mass="35992">MTTTKTEYLELDGSVGEGGGQILRTALTLSMLTGTPIRISKIRAGRQKPGLLRQHLTAVQAAAAICGATVEGATPGSQALTFAPGPIRGGDYRFAIGSAGSCTLVLQTVLPALWFADAPARICVSGGTHNPKAPPADFLIDAWLPLLQRMGVQTQIELVRHGFYPAGGGEVVAHTQPVPALQPLDLSTRGAHVALNAVAMVAGVPVSVALREVECLRARLPEVTAAHRELSDRMGPGNAVLVRVQHENVTELFTGFGEKGIAAERVADRVAQEALGYLRQDAAVGEYLADQLLLPLALARGGTVTTTHASSHLTTNAQVIEKFLDVSIQIEPERGGYRITVA</sequence>
<evidence type="ECO:0000313" key="9">
    <source>
        <dbReference type="EMBL" id="KPC54594.1"/>
    </source>
</evidence>
<dbReference type="NCBIfam" id="NF003247">
    <property type="entry name" value="PRK04204.1-3"/>
    <property type="match status" value="1"/>
</dbReference>
<evidence type="ECO:0000256" key="5">
    <source>
        <dbReference type="HAMAP-Rule" id="MF_00200"/>
    </source>
</evidence>
<organism evidence="9 10">
    <name type="scientific">Amantichitinum ursilacus</name>
    <dbReference type="NCBI Taxonomy" id="857265"/>
    <lineage>
        <taxon>Bacteria</taxon>
        <taxon>Pseudomonadati</taxon>
        <taxon>Pseudomonadota</taxon>
        <taxon>Betaproteobacteria</taxon>
        <taxon>Neisseriales</taxon>
        <taxon>Chitinibacteraceae</taxon>
        <taxon>Amantichitinum</taxon>
    </lineage>
</organism>
<dbReference type="NCBIfam" id="NF003246">
    <property type="entry name" value="PRK04204.1-2"/>
    <property type="match status" value="1"/>
</dbReference>
<feature type="domain" description="RNA 3'-terminal phosphate cyclase insert" evidence="8">
    <location>
        <begin position="189"/>
        <end position="278"/>
    </location>
</feature>
<dbReference type="GO" id="GO:0006396">
    <property type="term" value="P:RNA processing"/>
    <property type="evidence" value="ECO:0007669"/>
    <property type="project" value="UniProtKB-UniRule"/>
</dbReference>
<feature type="binding site" evidence="5">
    <location>
        <position position="107"/>
    </location>
    <ligand>
        <name>ATP</name>
        <dbReference type="ChEBI" id="CHEBI:30616"/>
    </ligand>
</feature>
<dbReference type="Gene3D" id="3.30.360.20">
    <property type="entry name" value="RNA 3'-terminal phosphate cyclase, insert domain"/>
    <property type="match status" value="1"/>
</dbReference>
<evidence type="ECO:0000256" key="1">
    <source>
        <dbReference type="ARBA" id="ARBA00009206"/>
    </source>
</evidence>
<dbReference type="PANTHER" id="PTHR11096:SF0">
    <property type="entry name" value="RNA 3'-TERMINAL PHOSPHATE CYCLASE"/>
    <property type="match status" value="1"/>
</dbReference>
<feature type="domain" description="RNA 3'-terminal phosphate cyclase" evidence="7">
    <location>
        <begin position="16"/>
        <end position="330"/>
    </location>
</feature>
<dbReference type="InterPro" id="IPR037136">
    <property type="entry name" value="RNA3'_phos_cyclase_dom_sf"/>
</dbReference>
<dbReference type="Pfam" id="PF01137">
    <property type="entry name" value="RTC"/>
    <property type="match status" value="1"/>
</dbReference>
<evidence type="ECO:0000256" key="2">
    <source>
        <dbReference type="ARBA" id="ARBA00022598"/>
    </source>
</evidence>
<comment type="caution">
    <text evidence="9">The sequence shown here is derived from an EMBL/GenBank/DDBJ whole genome shotgun (WGS) entry which is preliminary data.</text>
</comment>
<dbReference type="GO" id="GO:0005524">
    <property type="term" value="F:ATP binding"/>
    <property type="evidence" value="ECO:0007669"/>
    <property type="project" value="UniProtKB-KW"/>
</dbReference>
<dbReference type="SUPFAM" id="SSF55205">
    <property type="entry name" value="EPT/RTPC-like"/>
    <property type="match status" value="2"/>
</dbReference>
<feature type="active site" description="Tele-AMP-histidine intermediate" evidence="5">
    <location>
        <position position="312"/>
    </location>
</feature>
<dbReference type="GO" id="GO:0005737">
    <property type="term" value="C:cytoplasm"/>
    <property type="evidence" value="ECO:0007669"/>
    <property type="project" value="UniProtKB-SubCell"/>
</dbReference>
<dbReference type="PROSITE" id="PS01287">
    <property type="entry name" value="RTC"/>
    <property type="match status" value="1"/>
</dbReference>
<keyword evidence="3 5" id="KW-0547">Nucleotide-binding</keyword>
<evidence type="ECO:0000259" key="8">
    <source>
        <dbReference type="Pfam" id="PF05189"/>
    </source>
</evidence>
<keyword evidence="2 5" id="KW-0436">Ligase</keyword>
<dbReference type="GO" id="GO:0003963">
    <property type="term" value="F:RNA-3'-phosphate cyclase activity"/>
    <property type="evidence" value="ECO:0007669"/>
    <property type="project" value="UniProtKB-UniRule"/>
</dbReference>
<dbReference type="NCBIfam" id="TIGR03399">
    <property type="entry name" value="RNA_3prim_cycl"/>
    <property type="match status" value="1"/>
</dbReference>
<dbReference type="Pfam" id="PF05189">
    <property type="entry name" value="RTC_insert"/>
    <property type="match status" value="1"/>
</dbReference>
<name>A0A0N1JTI0_9NEIS</name>
<comment type="catalytic activity">
    <reaction evidence="4 5">
        <text>a 3'-end 3'-phospho-ribonucleotide-RNA + ATP = a 3'-end 2',3'-cyclophospho-ribonucleotide-RNA + AMP + diphosphate</text>
        <dbReference type="Rhea" id="RHEA:23976"/>
        <dbReference type="Rhea" id="RHEA-COMP:10463"/>
        <dbReference type="Rhea" id="RHEA-COMP:10464"/>
        <dbReference type="ChEBI" id="CHEBI:30616"/>
        <dbReference type="ChEBI" id="CHEBI:33019"/>
        <dbReference type="ChEBI" id="CHEBI:83062"/>
        <dbReference type="ChEBI" id="CHEBI:83064"/>
        <dbReference type="ChEBI" id="CHEBI:456215"/>
        <dbReference type="EC" id="6.5.1.4"/>
    </reaction>
</comment>
<evidence type="ECO:0000256" key="4">
    <source>
        <dbReference type="ARBA" id="ARBA00024481"/>
    </source>
</evidence>
<dbReference type="PANTHER" id="PTHR11096">
    <property type="entry name" value="RNA 3' TERMINAL PHOSPHATE CYCLASE"/>
    <property type="match status" value="1"/>
</dbReference>
<dbReference type="InterPro" id="IPR036553">
    <property type="entry name" value="RPTC_insert"/>
</dbReference>
<comment type="subcellular location">
    <subcellularLocation>
        <location evidence="5">Cytoplasm</location>
    </subcellularLocation>
</comment>
<keyword evidence="10" id="KW-1185">Reference proteome</keyword>
<dbReference type="PIRSF" id="PIRSF005378">
    <property type="entry name" value="RNA3'_term_phos_cycl_euk"/>
    <property type="match status" value="1"/>
</dbReference>
<dbReference type="Gene3D" id="3.65.10.20">
    <property type="entry name" value="RNA 3'-terminal phosphate cyclase domain"/>
    <property type="match status" value="1"/>
</dbReference>
<protein>
    <recommendedName>
        <fullName evidence="5 6">RNA 3'-terminal phosphate cyclase</fullName>
        <shortName evidence="5">RNA cyclase</shortName>
        <shortName evidence="5">RNA-3'-phosphate cyclase</shortName>
        <ecNumber evidence="5 6">6.5.1.4</ecNumber>
    </recommendedName>
</protein>
<dbReference type="InterPro" id="IPR020719">
    <property type="entry name" value="RNA3'_term_phos_cycl-like_CS"/>
</dbReference>
<dbReference type="HAMAP" id="MF_00200">
    <property type="entry name" value="RTC"/>
    <property type="match status" value="1"/>
</dbReference>
<dbReference type="STRING" id="857265.WG78_03445"/>
<dbReference type="EC" id="6.5.1.4" evidence="5 6"/>
<comment type="function">
    <text evidence="5">Catalyzes the conversion of 3'-phosphate to a 2',3'-cyclic phosphodiester at the end of RNA. The mechanism of action of the enzyme occurs in 3 steps: (A) adenylation of the enzyme by ATP; (B) transfer of adenylate to an RNA-N3'P to produce RNA-N3'PP5'A; (C) and attack of the adjacent 2'-hydroxyl on the 3'-phosphorus in the diester linkage to produce the cyclic end product. The biological role of this enzyme is unknown but it is likely to function in some aspects of cellular RNA processing.</text>
</comment>
<dbReference type="InterPro" id="IPR017770">
    <property type="entry name" value="RNA3'_term_phos_cyc_type_1"/>
</dbReference>
<evidence type="ECO:0000256" key="6">
    <source>
        <dbReference type="NCBIfam" id="TIGR03399"/>
    </source>
</evidence>
<accession>A0A0N1JTI0</accession>
<dbReference type="EMBL" id="LAQT01000002">
    <property type="protein sequence ID" value="KPC54594.1"/>
    <property type="molecule type" value="Genomic_DNA"/>
</dbReference>
<dbReference type="InterPro" id="IPR013791">
    <property type="entry name" value="RNA3'-term_phos_cycl_insert"/>
</dbReference>
<dbReference type="AlphaFoldDB" id="A0A0N1JTI0"/>
<evidence type="ECO:0000256" key="3">
    <source>
        <dbReference type="ARBA" id="ARBA00022741"/>
    </source>
</evidence>
<evidence type="ECO:0000259" key="7">
    <source>
        <dbReference type="Pfam" id="PF01137"/>
    </source>
</evidence>
<dbReference type="InterPro" id="IPR013792">
    <property type="entry name" value="RNA3'P_cycl/enolpyr_Trfase_a/b"/>
</dbReference>
<dbReference type="RefSeq" id="WP_053936379.1">
    <property type="nucleotide sequence ID" value="NZ_LAQT01000002.1"/>
</dbReference>
<dbReference type="InterPro" id="IPR023797">
    <property type="entry name" value="RNA3'_phos_cyclase_dom"/>
</dbReference>
<dbReference type="OrthoDB" id="9789235at2"/>
<proteinExistence type="inferred from homology"/>
<feature type="binding site" evidence="5">
    <location>
        <begin position="287"/>
        <end position="291"/>
    </location>
    <ligand>
        <name>ATP</name>
        <dbReference type="ChEBI" id="CHEBI:30616"/>
    </ligand>
</feature>
<dbReference type="Proteomes" id="UP000037939">
    <property type="component" value="Unassembled WGS sequence"/>
</dbReference>
<dbReference type="InterPro" id="IPR000228">
    <property type="entry name" value="RNA3'_term_phos_cyc"/>
</dbReference>
<keyword evidence="5" id="KW-0963">Cytoplasm</keyword>
<dbReference type="SUPFAM" id="SSF52913">
    <property type="entry name" value="RNA 3'-terminal phosphate cyclase, RPTC, insert domain"/>
    <property type="match status" value="1"/>
</dbReference>
<reference evidence="9 10" key="1">
    <citation type="submission" date="2015-07" db="EMBL/GenBank/DDBJ databases">
        <title>Draft genome sequence of the Amantichitinum ursilacus IGB-41, a new chitin-degrading bacterium.</title>
        <authorList>
            <person name="Kirstahler P."/>
            <person name="Guenther M."/>
            <person name="Grumaz C."/>
            <person name="Rupp S."/>
            <person name="Zibek S."/>
            <person name="Sohn K."/>
        </authorList>
    </citation>
    <scope>NUCLEOTIDE SEQUENCE [LARGE SCALE GENOMIC DNA]</scope>
    <source>
        <strain evidence="9 10">IGB-41</strain>
    </source>
</reference>
<dbReference type="CDD" id="cd00874">
    <property type="entry name" value="RNA_Cyclase_Class_II"/>
    <property type="match status" value="1"/>
</dbReference>
<comment type="similarity">
    <text evidence="1 5">Belongs to the RNA 3'-terminal cyclase family. Type 1 subfamily.</text>
</comment>
<gene>
    <name evidence="5 9" type="primary">rtcA</name>
    <name evidence="9" type="ORF">WG78_03445</name>
</gene>
<evidence type="ECO:0000313" key="10">
    <source>
        <dbReference type="Proteomes" id="UP000037939"/>
    </source>
</evidence>
<dbReference type="PATRIC" id="fig|857265.3.peg.703"/>
<keyword evidence="5" id="KW-0067">ATP-binding</keyword>